<evidence type="ECO:0000256" key="1">
    <source>
        <dbReference type="SAM" id="Phobius"/>
    </source>
</evidence>
<protein>
    <submittedName>
        <fullName evidence="2">Uncharacterized protein</fullName>
    </submittedName>
</protein>
<feature type="transmembrane region" description="Helical" evidence="1">
    <location>
        <begin position="6"/>
        <end position="25"/>
    </location>
</feature>
<dbReference type="EMBL" id="CP060636">
    <property type="protein sequence ID" value="QNM11576.1"/>
    <property type="molecule type" value="Genomic_DNA"/>
</dbReference>
<keyword evidence="1" id="KW-1133">Transmembrane helix</keyword>
<gene>
    <name evidence="2" type="ORF">H9Q80_15185</name>
</gene>
<keyword evidence="1" id="KW-0812">Transmembrane</keyword>
<evidence type="ECO:0000313" key="2">
    <source>
        <dbReference type="EMBL" id="QNM11576.1"/>
    </source>
</evidence>
<feature type="transmembrane region" description="Helical" evidence="1">
    <location>
        <begin position="130"/>
        <end position="149"/>
    </location>
</feature>
<dbReference type="AlphaFoldDB" id="A0A7G9GL94"/>
<feature type="transmembrane region" description="Helical" evidence="1">
    <location>
        <begin position="105"/>
        <end position="124"/>
    </location>
</feature>
<name>A0A7G9GL94_9FIRM</name>
<organism evidence="2 3">
    <name type="scientific">[Eubacterium] hominis</name>
    <dbReference type="NCBI Taxonomy" id="2764325"/>
    <lineage>
        <taxon>Bacteria</taxon>
        <taxon>Bacillati</taxon>
        <taxon>Bacillota</taxon>
        <taxon>Erysipelotrichia</taxon>
        <taxon>Erysipelotrichales</taxon>
        <taxon>Erysipelotrichaceae</taxon>
        <taxon>Amedibacillus</taxon>
    </lineage>
</organism>
<dbReference type="RefSeq" id="WP_117452407.1">
    <property type="nucleotide sequence ID" value="NZ_CP060636.1"/>
</dbReference>
<feature type="transmembrane region" description="Helical" evidence="1">
    <location>
        <begin position="73"/>
        <end position="93"/>
    </location>
</feature>
<proteinExistence type="predicted"/>
<evidence type="ECO:0000313" key="3">
    <source>
        <dbReference type="Proteomes" id="UP000515856"/>
    </source>
</evidence>
<keyword evidence="1" id="KW-0472">Membrane</keyword>
<reference evidence="2 3" key="1">
    <citation type="submission" date="2020-08" db="EMBL/GenBank/DDBJ databases">
        <authorList>
            <person name="Liu C."/>
            <person name="Sun Q."/>
        </authorList>
    </citation>
    <scope>NUCLEOTIDE SEQUENCE [LARGE SCALE GENOMIC DNA]</scope>
    <source>
        <strain evidence="2 3">NSJ-61</strain>
    </source>
</reference>
<dbReference type="KEGG" id="ehn:H9Q80_15185"/>
<accession>A0A7G9GL94</accession>
<feature type="transmembrane region" description="Helical" evidence="1">
    <location>
        <begin position="41"/>
        <end position="61"/>
    </location>
</feature>
<sequence>MAGHLGFSYIGVIFLMMLMIPNIIWTKHQPKGYDPIGENKILLLFERIGQVLVCTCAIIFSDFNIHDTWQANIWLIIAFICMLLYEGFWMQYFRSEQSLHDFYSDFLHIPLAGATLPVLAFFLLGIHGQVIWMLLSITILGIGHIGIHLQHALQLS</sequence>
<keyword evidence="3" id="KW-1185">Reference proteome</keyword>
<dbReference type="Proteomes" id="UP000515856">
    <property type="component" value="Chromosome"/>
</dbReference>